<evidence type="ECO:0000313" key="1">
    <source>
        <dbReference type="EMBL" id="KAH3839623.1"/>
    </source>
</evidence>
<reference evidence="1" key="1">
    <citation type="journal article" date="2019" name="bioRxiv">
        <title>The Genome of the Zebra Mussel, Dreissena polymorpha: A Resource for Invasive Species Research.</title>
        <authorList>
            <person name="McCartney M.A."/>
            <person name="Auch B."/>
            <person name="Kono T."/>
            <person name="Mallez S."/>
            <person name="Zhang Y."/>
            <person name="Obille A."/>
            <person name="Becker A."/>
            <person name="Abrahante J.E."/>
            <person name="Garbe J."/>
            <person name="Badalamenti J.P."/>
            <person name="Herman A."/>
            <person name="Mangelson H."/>
            <person name="Liachko I."/>
            <person name="Sullivan S."/>
            <person name="Sone E.D."/>
            <person name="Koren S."/>
            <person name="Silverstein K.A.T."/>
            <person name="Beckman K.B."/>
            <person name="Gohl D.M."/>
        </authorList>
    </citation>
    <scope>NUCLEOTIDE SEQUENCE</scope>
    <source>
        <strain evidence="1">Duluth1</strain>
        <tissue evidence="1">Whole animal</tissue>
    </source>
</reference>
<protein>
    <submittedName>
        <fullName evidence="1">Uncharacterized protein</fullName>
    </submittedName>
</protein>
<comment type="caution">
    <text evidence="1">The sequence shown here is derived from an EMBL/GenBank/DDBJ whole genome shotgun (WGS) entry which is preliminary data.</text>
</comment>
<organism evidence="1 2">
    <name type="scientific">Dreissena polymorpha</name>
    <name type="common">Zebra mussel</name>
    <name type="synonym">Mytilus polymorpha</name>
    <dbReference type="NCBI Taxonomy" id="45954"/>
    <lineage>
        <taxon>Eukaryota</taxon>
        <taxon>Metazoa</taxon>
        <taxon>Spiralia</taxon>
        <taxon>Lophotrochozoa</taxon>
        <taxon>Mollusca</taxon>
        <taxon>Bivalvia</taxon>
        <taxon>Autobranchia</taxon>
        <taxon>Heteroconchia</taxon>
        <taxon>Euheterodonta</taxon>
        <taxon>Imparidentia</taxon>
        <taxon>Neoheterodontei</taxon>
        <taxon>Myida</taxon>
        <taxon>Dreissenoidea</taxon>
        <taxon>Dreissenidae</taxon>
        <taxon>Dreissena</taxon>
    </lineage>
</organism>
<accession>A0A9D4QQL1</accession>
<gene>
    <name evidence="1" type="ORF">DPMN_113055</name>
</gene>
<dbReference type="Proteomes" id="UP000828390">
    <property type="component" value="Unassembled WGS sequence"/>
</dbReference>
<dbReference type="EMBL" id="JAIWYP010000004">
    <property type="protein sequence ID" value="KAH3839623.1"/>
    <property type="molecule type" value="Genomic_DNA"/>
</dbReference>
<name>A0A9D4QQL1_DREPO</name>
<proteinExistence type="predicted"/>
<dbReference type="AlphaFoldDB" id="A0A9D4QQL1"/>
<reference evidence="1" key="2">
    <citation type="submission" date="2020-11" db="EMBL/GenBank/DDBJ databases">
        <authorList>
            <person name="McCartney M.A."/>
            <person name="Auch B."/>
            <person name="Kono T."/>
            <person name="Mallez S."/>
            <person name="Becker A."/>
            <person name="Gohl D.M."/>
            <person name="Silverstein K.A.T."/>
            <person name="Koren S."/>
            <person name="Bechman K.B."/>
            <person name="Herman A."/>
            <person name="Abrahante J.E."/>
            <person name="Garbe J."/>
        </authorList>
    </citation>
    <scope>NUCLEOTIDE SEQUENCE</scope>
    <source>
        <strain evidence="1">Duluth1</strain>
        <tissue evidence="1">Whole animal</tissue>
    </source>
</reference>
<keyword evidence="2" id="KW-1185">Reference proteome</keyword>
<evidence type="ECO:0000313" key="2">
    <source>
        <dbReference type="Proteomes" id="UP000828390"/>
    </source>
</evidence>
<sequence length="53" mass="6044">MQKRHIANSACAARHDWRESCALRDGHMIAHSHITSGFTDRQENIAQHFLALC</sequence>